<evidence type="ECO:0000313" key="2">
    <source>
        <dbReference type="Proteomes" id="UP001062846"/>
    </source>
</evidence>
<comment type="caution">
    <text evidence="1">The sequence shown here is derived from an EMBL/GenBank/DDBJ whole genome shotgun (WGS) entry which is preliminary data.</text>
</comment>
<sequence>MFTTSDSDNSTGKSEVRYDPLCRRFSLAEIQSVTNDFDDKSVIGTGGFGRVYKGFIDGGATAVAVKRLNSESKQGAEEFWVEVRTLSELRHAHLVALIGYCNEGEEMILVYEYIANGALAHHLYKGGRRGADGNYAYSLTWEQSLHICIGAARGLDYLHTGTEQSFIHRDVKTTNILLDERWEAKVSDFGLSKDTASQSQTHVSTVVKGTFGYLDPDYFLTQRLTKKSDVYAFGVVMLEVLCGRPAVDTTLEEEQISLVFWVRQCIQEGSLDQVIDPPLRGQISPGSLKHFVEVASNCLQDRPTGRPTMSEVAASLEYALALQRRGIVTENNDHCPVPTKKKHHRFCVVNWIGSIQNEFRIGLPQTNTSSYNAAMSRNREFPARGNSCTIPWKYLVPKKKKAQH</sequence>
<gene>
    <name evidence="1" type="ORF">RHMOL_Rhmol09G0045400</name>
</gene>
<protein>
    <submittedName>
        <fullName evidence="1">Uncharacterized protein</fullName>
    </submittedName>
</protein>
<proteinExistence type="predicted"/>
<accession>A0ACC0MA27</accession>
<evidence type="ECO:0000313" key="1">
    <source>
        <dbReference type="EMBL" id="KAI8537705.1"/>
    </source>
</evidence>
<reference evidence="1" key="1">
    <citation type="submission" date="2022-02" db="EMBL/GenBank/DDBJ databases">
        <title>Plant Genome Project.</title>
        <authorList>
            <person name="Zhang R.-G."/>
        </authorList>
    </citation>
    <scope>NUCLEOTIDE SEQUENCE</scope>
    <source>
        <strain evidence="1">AT1</strain>
    </source>
</reference>
<keyword evidence="2" id="KW-1185">Reference proteome</keyword>
<name>A0ACC0MA27_RHOML</name>
<organism evidence="1 2">
    <name type="scientific">Rhododendron molle</name>
    <name type="common">Chinese azalea</name>
    <name type="synonym">Azalea mollis</name>
    <dbReference type="NCBI Taxonomy" id="49168"/>
    <lineage>
        <taxon>Eukaryota</taxon>
        <taxon>Viridiplantae</taxon>
        <taxon>Streptophyta</taxon>
        <taxon>Embryophyta</taxon>
        <taxon>Tracheophyta</taxon>
        <taxon>Spermatophyta</taxon>
        <taxon>Magnoliopsida</taxon>
        <taxon>eudicotyledons</taxon>
        <taxon>Gunneridae</taxon>
        <taxon>Pentapetalae</taxon>
        <taxon>asterids</taxon>
        <taxon>Ericales</taxon>
        <taxon>Ericaceae</taxon>
        <taxon>Ericoideae</taxon>
        <taxon>Rhodoreae</taxon>
        <taxon>Rhododendron</taxon>
    </lineage>
</organism>
<dbReference type="EMBL" id="CM046396">
    <property type="protein sequence ID" value="KAI8537705.1"/>
    <property type="molecule type" value="Genomic_DNA"/>
</dbReference>
<dbReference type="Proteomes" id="UP001062846">
    <property type="component" value="Chromosome 9"/>
</dbReference>